<organism evidence="1 2">
    <name type="scientific">Phytophthora fragariaefolia</name>
    <dbReference type="NCBI Taxonomy" id="1490495"/>
    <lineage>
        <taxon>Eukaryota</taxon>
        <taxon>Sar</taxon>
        <taxon>Stramenopiles</taxon>
        <taxon>Oomycota</taxon>
        <taxon>Peronosporomycetes</taxon>
        <taxon>Peronosporales</taxon>
        <taxon>Peronosporaceae</taxon>
        <taxon>Phytophthora</taxon>
    </lineage>
</organism>
<dbReference type="Gene3D" id="3.40.50.2000">
    <property type="entry name" value="Glycogen Phosphorylase B"/>
    <property type="match status" value="1"/>
</dbReference>
<gene>
    <name evidence="1" type="ORF">Pfra01_001582900</name>
</gene>
<sequence>MFDPEVGHEVDYYDLCPTTPMIFFNHYWDGVPESPRWPKDKPVYLMPNIEMIELTPEHYWRVDIVLCKTKVCYDRVTRWYKQEGNPRNVQVFYTKHTSSDQAQFARKRMGDAAIAPKDFSDITFVHTAGSSIWKGTKELLDCWTSTPGLPPLDLYMNEGPYNYLMKGAYGKWVWWYSWSTVNLHFGMLDRVSFSKLTAEAAFLMCPSLSEGYGHYINQARAAGAVIVTTDAPPMNELILSNEMGVLVPTRIAKHTGMMLGGNYSEEHGLKKIGGLLAAVTGDDICASVKRLVSSTTTEQFAAMGANAREQYHRDTKFFAQKMHELREFAAKKLIP</sequence>
<comment type="caution">
    <text evidence="1">The sequence shown here is derived from an EMBL/GenBank/DDBJ whole genome shotgun (WGS) entry which is preliminary data.</text>
</comment>
<evidence type="ECO:0000313" key="1">
    <source>
        <dbReference type="EMBL" id="GMF44856.1"/>
    </source>
</evidence>
<dbReference type="EMBL" id="BSXT01001735">
    <property type="protein sequence ID" value="GMF44856.1"/>
    <property type="molecule type" value="Genomic_DNA"/>
</dbReference>
<proteinExistence type="predicted"/>
<dbReference type="Proteomes" id="UP001165121">
    <property type="component" value="Unassembled WGS sequence"/>
</dbReference>
<evidence type="ECO:0000313" key="2">
    <source>
        <dbReference type="Proteomes" id="UP001165121"/>
    </source>
</evidence>
<keyword evidence="2" id="KW-1185">Reference proteome</keyword>
<dbReference type="Pfam" id="PF13692">
    <property type="entry name" value="Glyco_trans_1_4"/>
    <property type="match status" value="1"/>
</dbReference>
<accession>A0A9W6XSS4</accession>
<dbReference type="AlphaFoldDB" id="A0A9W6XSS4"/>
<reference evidence="1" key="1">
    <citation type="submission" date="2023-04" db="EMBL/GenBank/DDBJ databases">
        <title>Phytophthora fragariaefolia NBRC 109709.</title>
        <authorList>
            <person name="Ichikawa N."/>
            <person name="Sato H."/>
            <person name="Tonouchi N."/>
        </authorList>
    </citation>
    <scope>NUCLEOTIDE SEQUENCE</scope>
    <source>
        <strain evidence="1">NBRC 109709</strain>
    </source>
</reference>
<dbReference type="OrthoDB" id="2100592at2759"/>
<dbReference type="SUPFAM" id="SSF53756">
    <property type="entry name" value="UDP-Glycosyltransferase/glycogen phosphorylase"/>
    <property type="match status" value="1"/>
</dbReference>
<name>A0A9W6XSS4_9STRA</name>
<protein>
    <submittedName>
        <fullName evidence="1">Unnamed protein product</fullName>
    </submittedName>
</protein>